<dbReference type="GO" id="GO:0016757">
    <property type="term" value="F:glycosyltransferase activity"/>
    <property type="evidence" value="ECO:0007669"/>
    <property type="project" value="UniProtKB-KW"/>
</dbReference>
<comment type="caution">
    <text evidence="11">The sequence shown here is derived from an EMBL/GenBank/DDBJ whole genome shotgun (WGS) entry which is preliminary data.</text>
</comment>
<evidence type="ECO:0000313" key="11">
    <source>
        <dbReference type="EMBL" id="MFD1566808.1"/>
    </source>
</evidence>
<keyword evidence="2" id="KW-1003">Cell membrane</keyword>
<feature type="transmembrane region" description="Helical" evidence="8">
    <location>
        <begin position="399"/>
        <end position="417"/>
    </location>
</feature>
<organism evidence="11 12">
    <name type="scientific">Halolamina litorea</name>
    <dbReference type="NCBI Taxonomy" id="1515593"/>
    <lineage>
        <taxon>Archaea</taxon>
        <taxon>Methanobacteriati</taxon>
        <taxon>Methanobacteriota</taxon>
        <taxon>Stenosarchaea group</taxon>
        <taxon>Halobacteria</taxon>
        <taxon>Halobacteriales</taxon>
        <taxon>Haloferacaceae</taxon>
    </lineage>
</organism>
<dbReference type="GO" id="GO:0005886">
    <property type="term" value="C:plasma membrane"/>
    <property type="evidence" value="ECO:0007669"/>
    <property type="project" value="UniProtKB-SubCell"/>
</dbReference>
<dbReference type="RefSeq" id="WP_379821402.1">
    <property type="nucleotide sequence ID" value="NZ_JBHUCZ010000002.1"/>
</dbReference>
<keyword evidence="6 8" id="KW-1133">Transmembrane helix</keyword>
<feature type="transmembrane region" description="Helical" evidence="8">
    <location>
        <begin position="115"/>
        <end position="136"/>
    </location>
</feature>
<dbReference type="EMBL" id="JBHUCZ010000002">
    <property type="protein sequence ID" value="MFD1566808.1"/>
    <property type="molecule type" value="Genomic_DNA"/>
</dbReference>
<sequence length="746" mass="77925">MPDRSPSSGRVPRALSSLDAASDRLDRGWLAILLLALVAAAVSFLVATRVFPYHSLNHDEGVYIQQAELLLSGRLFLRPPVDGPFRPWFFVDGPEGLYSKYAPVPAAVFALGRALGAYPIALAGIAATVVGGTAAVARELFDARVGVVAGLLVLASPLFLVQSGTYLPYAVTAAFELVFAYAYLRGERTGSRRLAAVAGAAIGVAFFGRPYTAVLFAAPFVAHAVVTLVRSGAWRRPFRAVDDARRDLFARRLATAGLGTAGVVVALGYNAVMTGDPLEFPFAAFAPEDGIGFGERSLLGHEVDYTLGLGLEANALVLETLFTDWVAMGSLGAVLAAVGVGWTARTGRRRPTALAWRRGVLAGLFLSITAGNVGFWGNYNVLGRLDVATDGLIYHLGPYYHYDLLVPTAVFGAVAAVRGGERLRAVAADRLPDSLPVDRAAADRLAVGLLLVAAGVGGAVAVGAAQDPIERNAAVSDQLEVAYEPFQEQGGLSAGNAALHGNATEERTLTFLPPVYGPWLNHPFQAVRNDPDFDGRSLYALGDDDELDVAAAHPEYRLRRYVVRGAWSPAGGDAVTAELRPVERVSGESVRLDTAVGVPEGAQSVSIRVGGDDGQTYAIADASPGTLNLSLVVADGEARLSGEGIAASGGRSSTNGSVDPAFPVDDRDELTLTVFVGTGPSSGFSYDLTFPVDTGGETVRALSPTRERCPVPARCVPAGLGPSPPGTFVDATIVGTASAQNGTNSR</sequence>
<feature type="transmembrane region" description="Helical" evidence="8">
    <location>
        <begin position="143"/>
        <end position="160"/>
    </location>
</feature>
<feature type="transmembrane region" description="Helical" evidence="8">
    <location>
        <begin position="29"/>
        <end position="51"/>
    </location>
</feature>
<proteinExistence type="predicted"/>
<evidence type="ECO:0000313" key="12">
    <source>
        <dbReference type="Proteomes" id="UP001597139"/>
    </source>
</evidence>
<evidence type="ECO:0000256" key="8">
    <source>
        <dbReference type="SAM" id="Phobius"/>
    </source>
</evidence>
<feature type="transmembrane region" description="Helical" evidence="8">
    <location>
        <begin position="356"/>
        <end position="379"/>
    </location>
</feature>
<gene>
    <name evidence="11" type="ORF">ACFSAU_04820</name>
</gene>
<feature type="transmembrane region" description="Helical" evidence="8">
    <location>
        <begin position="253"/>
        <end position="272"/>
    </location>
</feature>
<feature type="transmembrane region" description="Helical" evidence="8">
    <location>
        <begin position="214"/>
        <end position="233"/>
    </location>
</feature>
<dbReference type="Pfam" id="PF25230">
    <property type="entry name" value="DUF7846"/>
    <property type="match status" value="1"/>
</dbReference>
<evidence type="ECO:0000256" key="4">
    <source>
        <dbReference type="ARBA" id="ARBA00022679"/>
    </source>
</evidence>
<evidence type="ECO:0000256" key="3">
    <source>
        <dbReference type="ARBA" id="ARBA00022676"/>
    </source>
</evidence>
<keyword evidence="7 8" id="KW-0472">Membrane</keyword>
<dbReference type="Proteomes" id="UP001597139">
    <property type="component" value="Unassembled WGS sequence"/>
</dbReference>
<comment type="subcellular location">
    <subcellularLocation>
        <location evidence="1">Cell membrane</location>
        <topology evidence="1">Multi-pass membrane protein</topology>
    </subcellularLocation>
</comment>
<dbReference type="PANTHER" id="PTHR33908:SF11">
    <property type="entry name" value="MEMBRANE PROTEIN"/>
    <property type="match status" value="1"/>
</dbReference>
<protein>
    <submittedName>
        <fullName evidence="11">ArnT family glycosyltransferase</fullName>
        <ecNumber evidence="11">2.4.-.-</ecNumber>
    </submittedName>
</protein>
<feature type="transmembrane region" description="Helical" evidence="8">
    <location>
        <begin position="166"/>
        <end position="184"/>
    </location>
</feature>
<evidence type="ECO:0000256" key="7">
    <source>
        <dbReference type="ARBA" id="ARBA00023136"/>
    </source>
</evidence>
<evidence type="ECO:0000259" key="9">
    <source>
        <dbReference type="Pfam" id="PF13231"/>
    </source>
</evidence>
<dbReference type="EC" id="2.4.-.-" evidence="11"/>
<dbReference type="Pfam" id="PF13231">
    <property type="entry name" value="PMT_2"/>
    <property type="match status" value="1"/>
</dbReference>
<dbReference type="InterPro" id="IPR050297">
    <property type="entry name" value="LipidA_mod_glycosyltrf_83"/>
</dbReference>
<feature type="domain" description="DUF7846" evidence="10">
    <location>
        <begin position="508"/>
        <end position="690"/>
    </location>
</feature>
<reference evidence="11 12" key="1">
    <citation type="journal article" date="2019" name="Int. J. Syst. Evol. Microbiol.">
        <title>The Global Catalogue of Microorganisms (GCM) 10K type strain sequencing project: providing services to taxonomists for standard genome sequencing and annotation.</title>
        <authorList>
            <consortium name="The Broad Institute Genomics Platform"/>
            <consortium name="The Broad Institute Genome Sequencing Center for Infectious Disease"/>
            <person name="Wu L."/>
            <person name="Ma J."/>
        </authorList>
    </citation>
    <scope>NUCLEOTIDE SEQUENCE [LARGE SCALE GENOMIC DNA]</scope>
    <source>
        <strain evidence="11 12">CGMCC 1.12859</strain>
    </source>
</reference>
<dbReference type="PANTHER" id="PTHR33908">
    <property type="entry name" value="MANNOSYLTRANSFERASE YKCB-RELATED"/>
    <property type="match status" value="1"/>
</dbReference>
<feature type="transmembrane region" description="Helical" evidence="8">
    <location>
        <begin position="445"/>
        <end position="465"/>
    </location>
</feature>
<dbReference type="AlphaFoldDB" id="A0ABD6BP01"/>
<dbReference type="GO" id="GO:0008610">
    <property type="term" value="P:lipid biosynthetic process"/>
    <property type="evidence" value="ECO:0007669"/>
    <property type="project" value="UniProtKB-ARBA"/>
</dbReference>
<feature type="domain" description="Glycosyltransferase RgtA/B/C/D-like" evidence="9">
    <location>
        <begin position="108"/>
        <end position="228"/>
    </location>
</feature>
<keyword evidence="3 11" id="KW-0328">Glycosyltransferase</keyword>
<feature type="transmembrane region" description="Helical" evidence="8">
    <location>
        <begin position="325"/>
        <end position="344"/>
    </location>
</feature>
<evidence type="ECO:0000256" key="6">
    <source>
        <dbReference type="ARBA" id="ARBA00022989"/>
    </source>
</evidence>
<keyword evidence="12" id="KW-1185">Reference proteome</keyword>
<evidence type="ECO:0000256" key="1">
    <source>
        <dbReference type="ARBA" id="ARBA00004651"/>
    </source>
</evidence>
<dbReference type="InterPro" id="IPR057168">
    <property type="entry name" value="DUF7846"/>
</dbReference>
<accession>A0ABD6BP01</accession>
<evidence type="ECO:0000259" key="10">
    <source>
        <dbReference type="Pfam" id="PF25230"/>
    </source>
</evidence>
<feature type="transmembrane region" description="Helical" evidence="8">
    <location>
        <begin position="191"/>
        <end position="208"/>
    </location>
</feature>
<dbReference type="InterPro" id="IPR038731">
    <property type="entry name" value="RgtA/B/C-like"/>
</dbReference>
<evidence type="ECO:0000256" key="5">
    <source>
        <dbReference type="ARBA" id="ARBA00022692"/>
    </source>
</evidence>
<keyword evidence="4 11" id="KW-0808">Transferase</keyword>
<name>A0ABD6BP01_9EURY</name>
<evidence type="ECO:0000256" key="2">
    <source>
        <dbReference type="ARBA" id="ARBA00022475"/>
    </source>
</evidence>
<keyword evidence="5 8" id="KW-0812">Transmembrane</keyword>